<sequence length="96" mass="10217">MRGAAVSLPVKYKFKPMYPIAPSRGNPCLLFLSTLATSTPKKEGSNDSRDGGSMTNEKTDPIVAFGKPPPSVPPVLGPLVALSLLQTWSGRDCDNE</sequence>
<dbReference type="EMBL" id="BDDD01001449">
    <property type="protein sequence ID" value="GAV76119.1"/>
    <property type="molecule type" value="Genomic_DNA"/>
</dbReference>
<reference evidence="3" key="1">
    <citation type="submission" date="2016-04" db="EMBL/GenBank/DDBJ databases">
        <title>Cephalotus genome sequencing.</title>
        <authorList>
            <person name="Fukushima K."/>
            <person name="Hasebe M."/>
            <person name="Fang X."/>
        </authorList>
    </citation>
    <scope>NUCLEOTIDE SEQUENCE [LARGE SCALE GENOMIC DNA]</scope>
    <source>
        <strain evidence="3">cv. St1</strain>
    </source>
</reference>
<protein>
    <submittedName>
        <fullName evidence="2">Uncharacterized protein</fullName>
    </submittedName>
</protein>
<organism evidence="2 3">
    <name type="scientific">Cephalotus follicularis</name>
    <name type="common">Albany pitcher plant</name>
    <dbReference type="NCBI Taxonomy" id="3775"/>
    <lineage>
        <taxon>Eukaryota</taxon>
        <taxon>Viridiplantae</taxon>
        <taxon>Streptophyta</taxon>
        <taxon>Embryophyta</taxon>
        <taxon>Tracheophyta</taxon>
        <taxon>Spermatophyta</taxon>
        <taxon>Magnoliopsida</taxon>
        <taxon>eudicotyledons</taxon>
        <taxon>Gunneridae</taxon>
        <taxon>Pentapetalae</taxon>
        <taxon>rosids</taxon>
        <taxon>fabids</taxon>
        <taxon>Oxalidales</taxon>
        <taxon>Cephalotaceae</taxon>
        <taxon>Cephalotus</taxon>
    </lineage>
</organism>
<dbReference type="AlphaFoldDB" id="A0A1Q3C7C6"/>
<feature type="region of interest" description="Disordered" evidence="1">
    <location>
        <begin position="38"/>
        <end position="68"/>
    </location>
</feature>
<keyword evidence="3" id="KW-1185">Reference proteome</keyword>
<dbReference type="OrthoDB" id="1933480at2759"/>
<dbReference type="FunCoup" id="A0A1Q3C7C6">
    <property type="interactions" value="12"/>
</dbReference>
<accession>A0A1Q3C7C6</accession>
<feature type="compositionally biased region" description="Basic and acidic residues" evidence="1">
    <location>
        <begin position="40"/>
        <end position="50"/>
    </location>
</feature>
<gene>
    <name evidence="2" type="ORF">CFOL_v3_19594</name>
</gene>
<name>A0A1Q3C7C6_CEPFO</name>
<proteinExistence type="predicted"/>
<dbReference type="InParanoid" id="A0A1Q3C7C6"/>
<evidence type="ECO:0000313" key="2">
    <source>
        <dbReference type="EMBL" id="GAV76119.1"/>
    </source>
</evidence>
<dbReference type="Proteomes" id="UP000187406">
    <property type="component" value="Unassembled WGS sequence"/>
</dbReference>
<evidence type="ECO:0000313" key="3">
    <source>
        <dbReference type="Proteomes" id="UP000187406"/>
    </source>
</evidence>
<evidence type="ECO:0000256" key="1">
    <source>
        <dbReference type="SAM" id="MobiDB-lite"/>
    </source>
</evidence>
<comment type="caution">
    <text evidence="2">The sequence shown here is derived from an EMBL/GenBank/DDBJ whole genome shotgun (WGS) entry which is preliminary data.</text>
</comment>